<sequence>MEIVDLRLKTHDLEALRGFYDDLFDLALLDEQEDVFFTVGAGETRLTFEQGDEDERYLYHFAFNIPNNQLTDAKVWLAQKVELLEHNDDDEIEWAAWDATALYFRDPVGNVVELIARRTVDNDSDLPFSGQSIVRVSEIGLSVKNVREAAASLQQTLLLDIYDETGDTFCALGSPLGLFIIVKEGHPWFPTQDAHSKQAPMYIGIKGTPTGAYTLPNTPYQIEVVER</sequence>
<accession>A0A7S8ECC2</accession>
<dbReference type="KEGG" id="pmet:G4Y79_08225"/>
<evidence type="ECO:0000313" key="2">
    <source>
        <dbReference type="EMBL" id="QPC84347.1"/>
    </source>
</evidence>
<keyword evidence="2" id="KW-0223">Dioxygenase</keyword>
<keyword evidence="2" id="KW-0560">Oxidoreductase</keyword>
<gene>
    <name evidence="2" type="ORF">G4Y79_08225</name>
</gene>
<reference evidence="2 3" key="1">
    <citation type="submission" date="2020-02" db="EMBL/GenBank/DDBJ databases">
        <authorList>
            <person name="Zheng R.K."/>
            <person name="Sun C.M."/>
        </authorList>
    </citation>
    <scope>NUCLEOTIDE SEQUENCE [LARGE SCALE GENOMIC DNA]</scope>
    <source>
        <strain evidence="3">rifampicinis</strain>
    </source>
</reference>
<organism evidence="2 3">
    <name type="scientific">Phototrophicus methaneseepsis</name>
    <dbReference type="NCBI Taxonomy" id="2710758"/>
    <lineage>
        <taxon>Bacteria</taxon>
        <taxon>Bacillati</taxon>
        <taxon>Chloroflexota</taxon>
        <taxon>Candidatus Thermofontia</taxon>
        <taxon>Phototrophicales</taxon>
        <taxon>Phototrophicaceae</taxon>
        <taxon>Phototrophicus</taxon>
    </lineage>
</organism>
<protein>
    <submittedName>
        <fullName evidence="2">Glyoxalase/bleomycin resistance/dioxygenase family protein</fullName>
    </submittedName>
</protein>
<feature type="domain" description="VOC" evidence="1">
    <location>
        <begin position="2"/>
        <end position="117"/>
    </location>
</feature>
<dbReference type="AlphaFoldDB" id="A0A7S8ECC2"/>
<dbReference type="SUPFAM" id="SSF54593">
    <property type="entry name" value="Glyoxalase/Bleomycin resistance protein/Dihydroxybiphenyl dioxygenase"/>
    <property type="match status" value="1"/>
</dbReference>
<dbReference type="PROSITE" id="PS51819">
    <property type="entry name" value="VOC"/>
    <property type="match status" value="1"/>
</dbReference>
<dbReference type="InterPro" id="IPR029068">
    <property type="entry name" value="Glyas_Bleomycin-R_OHBP_Dase"/>
</dbReference>
<dbReference type="InterPro" id="IPR037523">
    <property type="entry name" value="VOC_core"/>
</dbReference>
<proteinExistence type="predicted"/>
<dbReference type="Gene3D" id="3.10.180.10">
    <property type="entry name" value="2,3-Dihydroxybiphenyl 1,2-Dioxygenase, domain 1"/>
    <property type="match status" value="1"/>
</dbReference>
<dbReference type="EMBL" id="CP062983">
    <property type="protein sequence ID" value="QPC84347.1"/>
    <property type="molecule type" value="Genomic_DNA"/>
</dbReference>
<evidence type="ECO:0000259" key="1">
    <source>
        <dbReference type="PROSITE" id="PS51819"/>
    </source>
</evidence>
<dbReference type="GO" id="GO:0051213">
    <property type="term" value="F:dioxygenase activity"/>
    <property type="evidence" value="ECO:0007669"/>
    <property type="project" value="UniProtKB-KW"/>
</dbReference>
<dbReference type="Proteomes" id="UP000594468">
    <property type="component" value="Chromosome"/>
</dbReference>
<name>A0A7S8ECC2_9CHLR</name>
<keyword evidence="3" id="KW-1185">Reference proteome</keyword>
<evidence type="ECO:0000313" key="3">
    <source>
        <dbReference type="Proteomes" id="UP000594468"/>
    </source>
</evidence>
<dbReference type="RefSeq" id="WP_195172410.1">
    <property type="nucleotide sequence ID" value="NZ_CP062983.1"/>
</dbReference>